<dbReference type="RefSeq" id="XP_024335120.1">
    <property type="nucleotide sequence ID" value="XM_024486862.1"/>
</dbReference>
<dbReference type="AlphaFoldDB" id="A0A1X6MQ45"/>
<dbReference type="GeneID" id="36331811"/>
<dbReference type="Proteomes" id="UP000194127">
    <property type="component" value="Unassembled WGS sequence"/>
</dbReference>
<evidence type="ECO:0000313" key="2">
    <source>
        <dbReference type="Proteomes" id="UP000194127"/>
    </source>
</evidence>
<gene>
    <name evidence="1" type="ORF">POSPLADRAFT_1154607</name>
</gene>
<dbReference type="EMBL" id="KZ110605">
    <property type="protein sequence ID" value="OSX58326.1"/>
    <property type="molecule type" value="Genomic_DNA"/>
</dbReference>
<accession>A0A1X6MQ45</accession>
<reference evidence="1 2" key="1">
    <citation type="submission" date="2017-04" db="EMBL/GenBank/DDBJ databases">
        <title>Genome Sequence of the Model Brown-Rot Fungus Postia placenta SB12.</title>
        <authorList>
            <consortium name="DOE Joint Genome Institute"/>
            <person name="Gaskell J."/>
            <person name="Kersten P."/>
            <person name="Larrondo L.F."/>
            <person name="Canessa P."/>
            <person name="Martinez D."/>
            <person name="Hibbett D."/>
            <person name="Schmoll M."/>
            <person name="Kubicek C.P."/>
            <person name="Martinez A.T."/>
            <person name="Yadav J."/>
            <person name="Master E."/>
            <person name="Magnuson J.K."/>
            <person name="James T."/>
            <person name="Yaver D."/>
            <person name="Berka R."/>
            <person name="Labutti K."/>
            <person name="Lipzen A."/>
            <person name="Aerts A."/>
            <person name="Barry K."/>
            <person name="Henrissat B."/>
            <person name="Blanchette R."/>
            <person name="Grigoriev I."/>
            <person name="Cullen D."/>
        </authorList>
    </citation>
    <scope>NUCLEOTIDE SEQUENCE [LARGE SCALE GENOMIC DNA]</scope>
    <source>
        <strain evidence="1 2">MAD-698-R-SB12</strain>
    </source>
</reference>
<evidence type="ECO:0000313" key="1">
    <source>
        <dbReference type="EMBL" id="OSX58326.1"/>
    </source>
</evidence>
<dbReference type="OrthoDB" id="3265918at2759"/>
<dbReference type="STRING" id="670580.A0A1X6MQ45"/>
<proteinExistence type="predicted"/>
<sequence>MEDLVVHRCRELSKLPKAAKPRSVNFRRTTPGSLTPFFNTDVEAFCGPLDPSHPASRLRQPVLYRTVPTAHANGFILRAVPKAVLHRVPYPWPDPPFRPASERGPDAGRINMSLLKVLGKNVSRSAVVRKRIGYRVKTALGLIVSRGADVELDTKGRERVVFRQEDAGQKWVLQDWTYYMLPTLELYRMPIQTLIPSLRRALITVNQRARQLDERGWQRVASPDGKAKKLDRLAEQS</sequence>
<organism evidence="1 2">
    <name type="scientific">Postia placenta MAD-698-R-SB12</name>
    <dbReference type="NCBI Taxonomy" id="670580"/>
    <lineage>
        <taxon>Eukaryota</taxon>
        <taxon>Fungi</taxon>
        <taxon>Dikarya</taxon>
        <taxon>Basidiomycota</taxon>
        <taxon>Agaricomycotina</taxon>
        <taxon>Agaricomycetes</taxon>
        <taxon>Polyporales</taxon>
        <taxon>Adustoporiaceae</taxon>
        <taxon>Rhodonia</taxon>
    </lineage>
</organism>
<name>A0A1X6MQ45_9APHY</name>
<keyword evidence="2" id="KW-1185">Reference proteome</keyword>
<protein>
    <submittedName>
        <fullName evidence="1">Uncharacterized protein</fullName>
    </submittedName>
</protein>